<evidence type="ECO:0000313" key="2">
    <source>
        <dbReference type="Proteomes" id="UP001633002"/>
    </source>
</evidence>
<dbReference type="SUPFAM" id="SSF49764">
    <property type="entry name" value="HSP20-like chaperones"/>
    <property type="match status" value="1"/>
</dbReference>
<dbReference type="Gene3D" id="2.60.40.790">
    <property type="match status" value="1"/>
</dbReference>
<organism evidence="1 2">
    <name type="scientific">Riccia sorocarpa</name>
    <dbReference type="NCBI Taxonomy" id="122646"/>
    <lineage>
        <taxon>Eukaryota</taxon>
        <taxon>Viridiplantae</taxon>
        <taxon>Streptophyta</taxon>
        <taxon>Embryophyta</taxon>
        <taxon>Marchantiophyta</taxon>
        <taxon>Marchantiopsida</taxon>
        <taxon>Marchantiidae</taxon>
        <taxon>Marchantiales</taxon>
        <taxon>Ricciaceae</taxon>
        <taxon>Riccia</taxon>
    </lineage>
</organism>
<name>A0ABD3GXB0_9MARC</name>
<sequence length="176" mass="20544">MPNFSEDSVDVKIYDVDGLHYQWTVKKLEDSILPFECFVIIKSRRVMIHLEKKKKRCWVQLDHKDVQQQMFQEKHEDSIAEDTVTITEEEFEFEDDLGEDEDIIEDDIPLEYHLPLEFYLKRFLWLNLPRRSTLAVVTFGEGASHLIVATQDIGGARLWSLLAADIAKQQGKPPLP</sequence>
<dbReference type="InterPro" id="IPR008978">
    <property type="entry name" value="HSP20-like_chaperone"/>
</dbReference>
<dbReference type="PANTHER" id="PTHR47686:SF1">
    <property type="entry name" value="CALCYCLIN-BINDING PROTEIN"/>
    <property type="match status" value="1"/>
</dbReference>
<keyword evidence="2" id="KW-1185">Reference proteome</keyword>
<protein>
    <submittedName>
        <fullName evidence="1">Uncharacterized protein</fullName>
    </submittedName>
</protein>
<dbReference type="EMBL" id="JBJQOH010000006">
    <property type="protein sequence ID" value="KAL3682775.1"/>
    <property type="molecule type" value="Genomic_DNA"/>
</dbReference>
<accession>A0ABD3GXB0</accession>
<reference evidence="1 2" key="1">
    <citation type="submission" date="2024-09" db="EMBL/GenBank/DDBJ databases">
        <title>Chromosome-scale assembly of Riccia sorocarpa.</title>
        <authorList>
            <person name="Paukszto L."/>
        </authorList>
    </citation>
    <scope>NUCLEOTIDE SEQUENCE [LARGE SCALE GENOMIC DNA]</scope>
    <source>
        <strain evidence="1">LP-2024</strain>
        <tissue evidence="1">Aerial parts of the thallus</tissue>
    </source>
</reference>
<dbReference type="AlphaFoldDB" id="A0ABD3GXB0"/>
<dbReference type="Proteomes" id="UP001633002">
    <property type="component" value="Unassembled WGS sequence"/>
</dbReference>
<dbReference type="PANTHER" id="PTHR47686">
    <property type="entry name" value="SGS DOMAIN-CONTAINING PROTEIN"/>
    <property type="match status" value="1"/>
</dbReference>
<comment type="caution">
    <text evidence="1">The sequence shown here is derived from an EMBL/GenBank/DDBJ whole genome shotgun (WGS) entry which is preliminary data.</text>
</comment>
<evidence type="ECO:0000313" key="1">
    <source>
        <dbReference type="EMBL" id="KAL3682775.1"/>
    </source>
</evidence>
<proteinExistence type="predicted"/>
<gene>
    <name evidence="1" type="ORF">R1sor_000797</name>
</gene>